<proteinExistence type="predicted"/>
<name>A0A291MX31_SPHYA</name>
<evidence type="ECO:0000313" key="2">
    <source>
        <dbReference type="EMBL" id="ATP19468.1"/>
    </source>
</evidence>
<evidence type="ECO:0000313" key="3">
    <source>
        <dbReference type="Proteomes" id="UP000037029"/>
    </source>
</evidence>
<dbReference type="EMBL" id="CP020925">
    <property type="protein sequence ID" value="ATP19468.1"/>
    <property type="molecule type" value="Genomic_DNA"/>
</dbReference>
<protein>
    <submittedName>
        <fullName evidence="1">Uncharacterized protein</fullName>
    </submittedName>
</protein>
<organism evidence="1 4">
    <name type="scientific">Sphingobium yanoikuyae</name>
    <name type="common">Sphingomonas yanoikuyae</name>
    <dbReference type="NCBI Taxonomy" id="13690"/>
    <lineage>
        <taxon>Bacteria</taxon>
        <taxon>Pseudomonadati</taxon>
        <taxon>Pseudomonadota</taxon>
        <taxon>Alphaproteobacteria</taxon>
        <taxon>Sphingomonadales</taxon>
        <taxon>Sphingomonadaceae</taxon>
        <taxon>Sphingobium</taxon>
    </lineage>
</organism>
<dbReference type="KEGG" id="sya:A6768_06180"/>
<accession>A0A291MX31</accession>
<evidence type="ECO:0000313" key="1">
    <source>
        <dbReference type="EMBL" id="ATI79656.1"/>
    </source>
</evidence>
<dbReference type="AlphaFoldDB" id="A0A291MX31"/>
<gene>
    <name evidence="1" type="ORF">A6768_06180</name>
    <name evidence="2" type="ORF">BV87_14405</name>
</gene>
<reference evidence="2 3" key="1">
    <citation type="submission" date="2017-04" db="EMBL/GenBank/DDBJ databases">
        <title>Characterization, genome and methylation analysis of a phthalic acid esters degrading strain Sphingobium yanoikuyae SHJ.</title>
        <authorList>
            <person name="Feng L."/>
        </authorList>
    </citation>
    <scope>NUCLEOTIDE SEQUENCE [LARGE SCALE GENOMIC DNA]</scope>
    <source>
        <strain evidence="2 3">SHJ</strain>
    </source>
</reference>
<dbReference type="Proteomes" id="UP000037029">
    <property type="component" value="Chromosome"/>
</dbReference>
<dbReference type="EMBL" id="CP023741">
    <property type="protein sequence ID" value="ATI79656.1"/>
    <property type="molecule type" value="Genomic_DNA"/>
</dbReference>
<evidence type="ECO:0000313" key="4">
    <source>
        <dbReference type="Proteomes" id="UP000219422"/>
    </source>
</evidence>
<sequence>MPGNTVPLAKSKSAKLLLVLLVVAVLVVALLALLLEMVTVPLSAVLVDELLVVLVPPDRIVAAPAAKTDVMIAPAPIMEPADLLRIMQPPFWCP</sequence>
<reference evidence="1 4" key="2">
    <citation type="submission" date="2017-10" db="EMBL/GenBank/DDBJ databases">
        <title>Sphingobium yanoikuyae S72.</title>
        <authorList>
            <person name="Sanchez E."/>
            <person name="Bustos P."/>
            <person name="Mendoza P."/>
            <person name="Guo X."/>
            <person name="Mendoza A."/>
        </authorList>
    </citation>
    <scope>NUCLEOTIDE SEQUENCE [LARGE SCALE GENOMIC DNA]</scope>
    <source>
        <strain evidence="1 4">S72</strain>
    </source>
</reference>
<dbReference type="Proteomes" id="UP000219422">
    <property type="component" value="Chromosome"/>
</dbReference>